<dbReference type="Gene3D" id="3.40.630.30">
    <property type="match status" value="1"/>
</dbReference>
<name>A0A1I2MVJ6_9GAMM</name>
<evidence type="ECO:0000313" key="2">
    <source>
        <dbReference type="EMBL" id="SFF94679.1"/>
    </source>
</evidence>
<proteinExistence type="predicted"/>
<dbReference type="SUPFAM" id="SSF55729">
    <property type="entry name" value="Acyl-CoA N-acyltransferases (Nat)"/>
    <property type="match status" value="1"/>
</dbReference>
<dbReference type="OrthoDB" id="9783696at2"/>
<dbReference type="InterPro" id="IPR054597">
    <property type="entry name" value="FeeM_cat"/>
</dbReference>
<dbReference type="Proteomes" id="UP000198623">
    <property type="component" value="Unassembled WGS sequence"/>
</dbReference>
<gene>
    <name evidence="2" type="ORF">SAMN05216175_10277</name>
</gene>
<dbReference type="AlphaFoldDB" id="A0A1I2MVJ6"/>
<keyword evidence="3" id="KW-1185">Reference proteome</keyword>
<evidence type="ECO:0000259" key="1">
    <source>
        <dbReference type="Pfam" id="PF21926"/>
    </source>
</evidence>
<dbReference type="Pfam" id="PF21926">
    <property type="entry name" value="FeeM"/>
    <property type="match status" value="1"/>
</dbReference>
<dbReference type="STRING" id="1045558.SAMN05216175_10277"/>
<reference evidence="3" key="1">
    <citation type="submission" date="2016-10" db="EMBL/GenBank/DDBJ databases">
        <authorList>
            <person name="Varghese N."/>
            <person name="Submissions S."/>
        </authorList>
    </citation>
    <scope>NUCLEOTIDE SEQUENCE [LARGE SCALE GENOMIC DNA]</scope>
    <source>
        <strain evidence="3">CGMCC 1.10971</strain>
    </source>
</reference>
<protein>
    <recommendedName>
        <fullName evidence="1">N-acyl amino acid synthase FeeM catalytic core domain-containing protein</fullName>
    </recommendedName>
</protein>
<dbReference type="RefSeq" id="WP_090724432.1">
    <property type="nucleotide sequence ID" value="NZ_FOOU01000002.1"/>
</dbReference>
<organism evidence="2 3">
    <name type="scientific">Neptunomonas qingdaonensis</name>
    <dbReference type="NCBI Taxonomy" id="1045558"/>
    <lineage>
        <taxon>Bacteria</taxon>
        <taxon>Pseudomonadati</taxon>
        <taxon>Pseudomonadota</taxon>
        <taxon>Gammaproteobacteria</taxon>
        <taxon>Oceanospirillales</taxon>
        <taxon>Oceanospirillaceae</taxon>
        <taxon>Neptunomonas</taxon>
    </lineage>
</organism>
<dbReference type="EMBL" id="FOOU01000002">
    <property type="protein sequence ID" value="SFF94679.1"/>
    <property type="molecule type" value="Genomic_DNA"/>
</dbReference>
<dbReference type="InterPro" id="IPR016181">
    <property type="entry name" value="Acyl_CoA_acyltransferase"/>
</dbReference>
<accession>A0A1I2MVJ6</accession>
<feature type="domain" description="N-acyl amino acid synthase FeeM catalytic core" evidence="1">
    <location>
        <begin position="36"/>
        <end position="202"/>
    </location>
</feature>
<sequence>MPRQLLKVKPSLDSEKVFDNPKVTYGLATTRDELEQAFELVWQGYIKVGLHPDDKAGKRVTKYHLDPRSKVFIASVKEEKEVDGKLRTVSRVIGTLTVAHDGCLGLPADEVCKAEIDELRQNNPNQVEIMGFVCNNDGEDKRVFLKLFHLAYEYCELANITGVVVSLTQRHIGFYRRFFGFKPLGKLSEYTMGNGTPVQVHHVSVKEGRALFNKRTSTLCEDDEWCYFLETKAMCLLQNSLKTKPWSKDRINHFMTSCSSLQSQIDIDAANSLKAEYRRYGVELALPCLHLDNNVNNMMQV</sequence>
<evidence type="ECO:0000313" key="3">
    <source>
        <dbReference type="Proteomes" id="UP000198623"/>
    </source>
</evidence>